<protein>
    <submittedName>
        <fullName evidence="1">Uncharacterized protein</fullName>
    </submittedName>
</protein>
<dbReference type="EMBL" id="JABFDY010000003">
    <property type="protein sequence ID" value="KAF7710001.1"/>
    <property type="molecule type" value="Genomic_DNA"/>
</dbReference>
<organism evidence="1 2">
    <name type="scientific">Silurus meridionalis</name>
    <name type="common">Southern catfish</name>
    <name type="synonym">Silurus soldatovi meridionalis</name>
    <dbReference type="NCBI Taxonomy" id="175797"/>
    <lineage>
        <taxon>Eukaryota</taxon>
        <taxon>Metazoa</taxon>
        <taxon>Chordata</taxon>
        <taxon>Craniata</taxon>
        <taxon>Vertebrata</taxon>
        <taxon>Euteleostomi</taxon>
        <taxon>Actinopterygii</taxon>
        <taxon>Neopterygii</taxon>
        <taxon>Teleostei</taxon>
        <taxon>Ostariophysi</taxon>
        <taxon>Siluriformes</taxon>
        <taxon>Siluridae</taxon>
        <taxon>Silurus</taxon>
    </lineage>
</organism>
<proteinExistence type="predicted"/>
<keyword evidence="2" id="KW-1185">Reference proteome</keyword>
<dbReference type="Proteomes" id="UP000606274">
    <property type="component" value="Unassembled WGS sequence"/>
</dbReference>
<gene>
    <name evidence="1" type="ORF">HF521_016851</name>
</gene>
<comment type="caution">
    <text evidence="1">The sequence shown here is derived from an EMBL/GenBank/DDBJ whole genome shotgun (WGS) entry which is preliminary data.</text>
</comment>
<sequence length="75" mass="8673">MVYEDRKVFANEGNRLHLTNNNLKEPLNMASSSQEPKSTIELELELQLVSPPQLELELDVGGLWMWWFLSVSRSL</sequence>
<reference evidence="1" key="1">
    <citation type="submission" date="2020-08" db="EMBL/GenBank/DDBJ databases">
        <title>Chromosome-level assembly of Southern catfish (Silurus meridionalis) provides insights into visual adaptation to the nocturnal and benthic lifestyles.</title>
        <authorList>
            <person name="Zhang Y."/>
            <person name="Wang D."/>
            <person name="Peng Z."/>
        </authorList>
    </citation>
    <scope>NUCLEOTIDE SEQUENCE</scope>
    <source>
        <strain evidence="1">SWU-2019-XX</strain>
        <tissue evidence="1">Muscle</tissue>
    </source>
</reference>
<accession>A0A8T0BRP7</accession>
<evidence type="ECO:0000313" key="1">
    <source>
        <dbReference type="EMBL" id="KAF7710001.1"/>
    </source>
</evidence>
<dbReference type="AlphaFoldDB" id="A0A8T0BRP7"/>
<name>A0A8T0BRP7_SILME</name>
<evidence type="ECO:0000313" key="2">
    <source>
        <dbReference type="Proteomes" id="UP000606274"/>
    </source>
</evidence>